<dbReference type="GO" id="GO:0033588">
    <property type="term" value="C:elongator holoenzyme complex"/>
    <property type="evidence" value="ECO:0007669"/>
    <property type="project" value="InterPro"/>
</dbReference>
<dbReference type="PANTHER" id="PTHR12896:SF1">
    <property type="entry name" value="ELONGATOR COMPLEX PROTEIN 4"/>
    <property type="match status" value="1"/>
</dbReference>
<dbReference type="GO" id="GO:0005737">
    <property type="term" value="C:cytoplasm"/>
    <property type="evidence" value="ECO:0007669"/>
    <property type="project" value="UniProtKB-SubCell"/>
</dbReference>
<feature type="region of interest" description="Disordered" evidence="9">
    <location>
        <begin position="156"/>
        <end position="272"/>
    </location>
</feature>
<feature type="compositionally biased region" description="Basic and acidic residues" evidence="9">
    <location>
        <begin position="606"/>
        <end position="616"/>
    </location>
</feature>
<dbReference type="AlphaFoldDB" id="A0A1Y2B4J2"/>
<evidence type="ECO:0000256" key="5">
    <source>
        <dbReference type="ARBA" id="ARBA00020265"/>
    </source>
</evidence>
<protein>
    <recommendedName>
        <fullName evidence="5">Elongator complex protein 4</fullName>
    </recommendedName>
</protein>
<feature type="compositionally biased region" description="Basic and acidic residues" evidence="9">
    <location>
        <begin position="530"/>
        <end position="554"/>
    </location>
</feature>
<dbReference type="OrthoDB" id="289162at2759"/>
<evidence type="ECO:0000256" key="6">
    <source>
        <dbReference type="ARBA" id="ARBA00022490"/>
    </source>
</evidence>
<feature type="region of interest" description="Disordered" evidence="9">
    <location>
        <begin position="1"/>
        <end position="76"/>
    </location>
</feature>
<gene>
    <name evidence="10" type="ORF">BCR39DRAFT_530858</name>
</gene>
<sequence length="616" mass="64753">MPAFTRRVPVSTSRSSLTSSTSPSTSTSTSTSTSIPSTSTSTSLPSSTSTSTSLPSSSSSSSSSKPLTSTSSTNSISTGLPSLDDLLSSPGLPHGSTLVVLAPDGNTAWSRLIWRYFLSRGLVDGVGCLVVAEKDEGKEALKGCMWVEDFVRDRIRDGGGDGGGDGDGDRDRGRDGGTDRDGDGDRDGGVDGDGDVDLGGERVGSSTRTSRGASTSTSRGASSSGGGDRDVASGNRNGREGRKGGVDESGAGAGSESEGEGAGLEQGQSDANGRLGARRIAWRYDNMERFRTSVGTKGKGRDLSLLRTIPPDLLRSFEADGIVTYLDSSSLSSTDILKTIHRETRTQRPVRIGVADLGGWGWGEGDMSATDVLRFLHSLRGILRDTLAGGIITLPSSVPASWSGSREAWISALSWSVDACIEFQGFGDDPTLPLAFPHSHGLFTLHSYPTTAAHALLPPTLKHSTLLGAGAGENNLGFKLKRRRFVIETVHLGVEGGVGERRTAPAEEVGRMVGRQGGAPEESQAPKMEQGIEKAKPAEYEGVEKPRGPKEETKRKPRAKVRFGGEEELGPAAKEVAVGIDAGTQVAADKHVHEHAHNHPPPKVGIRHDRPDLYEF</sequence>
<dbReference type="EMBL" id="MCFC01000023">
    <property type="protein sequence ID" value="ORY29753.1"/>
    <property type="molecule type" value="Genomic_DNA"/>
</dbReference>
<comment type="caution">
    <text evidence="10">The sequence shown here is derived from an EMBL/GenBank/DDBJ whole genome shotgun (WGS) entry which is preliminary data.</text>
</comment>
<feature type="compositionally biased region" description="Basic and acidic residues" evidence="9">
    <location>
        <begin position="227"/>
        <end position="246"/>
    </location>
</feature>
<reference evidence="10 11" key="1">
    <citation type="submission" date="2016-07" db="EMBL/GenBank/DDBJ databases">
        <title>Pervasive Adenine N6-methylation of Active Genes in Fungi.</title>
        <authorList>
            <consortium name="DOE Joint Genome Institute"/>
            <person name="Mondo S.J."/>
            <person name="Dannebaum R.O."/>
            <person name="Kuo R.C."/>
            <person name="Labutti K."/>
            <person name="Haridas S."/>
            <person name="Kuo A."/>
            <person name="Salamov A."/>
            <person name="Ahrendt S.R."/>
            <person name="Lipzen A."/>
            <person name="Sullivan W."/>
            <person name="Andreopoulos W.B."/>
            <person name="Clum A."/>
            <person name="Lindquist E."/>
            <person name="Daum C."/>
            <person name="Ramamoorthy G.K."/>
            <person name="Gryganskyi A."/>
            <person name="Culley D."/>
            <person name="Magnuson J.K."/>
            <person name="James T.Y."/>
            <person name="O'Malley M.A."/>
            <person name="Stajich J.E."/>
            <person name="Spatafora J.W."/>
            <person name="Visel A."/>
            <person name="Grigoriev I.V."/>
        </authorList>
    </citation>
    <scope>NUCLEOTIDE SEQUENCE [LARGE SCALE GENOMIC DNA]</scope>
    <source>
        <strain evidence="10 11">68-887.2</strain>
    </source>
</reference>
<feature type="region of interest" description="Disordered" evidence="9">
    <location>
        <begin position="589"/>
        <end position="616"/>
    </location>
</feature>
<accession>A0A1Y2B4J2</accession>
<dbReference type="InterPro" id="IPR008728">
    <property type="entry name" value="Elongator_complex_protein_4"/>
</dbReference>
<keyword evidence="11" id="KW-1185">Reference proteome</keyword>
<dbReference type="InParanoid" id="A0A1Y2B4J2"/>
<evidence type="ECO:0000256" key="1">
    <source>
        <dbReference type="ARBA" id="ARBA00004123"/>
    </source>
</evidence>
<evidence type="ECO:0000256" key="7">
    <source>
        <dbReference type="ARBA" id="ARBA00022694"/>
    </source>
</evidence>
<evidence type="ECO:0000256" key="2">
    <source>
        <dbReference type="ARBA" id="ARBA00004496"/>
    </source>
</evidence>
<feature type="compositionally biased region" description="Basic and acidic residues" evidence="9">
    <location>
        <begin position="167"/>
        <end position="189"/>
    </location>
</feature>
<dbReference type="Pfam" id="PF05625">
    <property type="entry name" value="PAXNEB"/>
    <property type="match status" value="2"/>
</dbReference>
<evidence type="ECO:0000256" key="4">
    <source>
        <dbReference type="ARBA" id="ARBA00007573"/>
    </source>
</evidence>
<dbReference type="GO" id="GO:0002098">
    <property type="term" value="P:tRNA wobble uridine modification"/>
    <property type="evidence" value="ECO:0007669"/>
    <property type="project" value="InterPro"/>
</dbReference>
<evidence type="ECO:0000256" key="8">
    <source>
        <dbReference type="ARBA" id="ARBA00023242"/>
    </source>
</evidence>
<dbReference type="Gene3D" id="3.40.50.300">
    <property type="entry name" value="P-loop containing nucleotide triphosphate hydrolases"/>
    <property type="match status" value="1"/>
</dbReference>
<keyword evidence="8" id="KW-0539">Nucleus</keyword>
<dbReference type="InterPro" id="IPR027417">
    <property type="entry name" value="P-loop_NTPase"/>
</dbReference>
<proteinExistence type="inferred from homology"/>
<feature type="compositionally biased region" description="Low complexity" evidence="9">
    <location>
        <begin position="203"/>
        <end position="222"/>
    </location>
</feature>
<organism evidence="10 11">
    <name type="scientific">Naematelia encephala</name>
    <dbReference type="NCBI Taxonomy" id="71784"/>
    <lineage>
        <taxon>Eukaryota</taxon>
        <taxon>Fungi</taxon>
        <taxon>Dikarya</taxon>
        <taxon>Basidiomycota</taxon>
        <taxon>Agaricomycotina</taxon>
        <taxon>Tremellomycetes</taxon>
        <taxon>Tremellales</taxon>
        <taxon>Naemateliaceae</taxon>
        <taxon>Naematelia</taxon>
    </lineage>
</organism>
<dbReference type="UniPathway" id="UPA00988"/>
<comment type="subcellular location">
    <subcellularLocation>
        <location evidence="2">Cytoplasm</location>
    </subcellularLocation>
    <subcellularLocation>
        <location evidence="1">Nucleus</location>
    </subcellularLocation>
</comment>
<dbReference type="GO" id="GO:0008023">
    <property type="term" value="C:transcription elongation factor complex"/>
    <property type="evidence" value="ECO:0007669"/>
    <property type="project" value="TreeGrafter"/>
</dbReference>
<evidence type="ECO:0000256" key="3">
    <source>
        <dbReference type="ARBA" id="ARBA00005043"/>
    </source>
</evidence>
<name>A0A1Y2B4J2_9TREE</name>
<dbReference type="Proteomes" id="UP000193986">
    <property type="component" value="Unassembled WGS sequence"/>
</dbReference>
<dbReference type="PANTHER" id="PTHR12896">
    <property type="entry name" value="PAX6 NEIGHBOR PROTEIN PAXNEB"/>
    <property type="match status" value="1"/>
</dbReference>
<feature type="compositionally biased region" description="Low complexity" evidence="9">
    <location>
        <begin position="11"/>
        <end position="76"/>
    </location>
</feature>
<evidence type="ECO:0000256" key="9">
    <source>
        <dbReference type="SAM" id="MobiDB-lite"/>
    </source>
</evidence>
<comment type="similarity">
    <text evidence="4">Belongs to the ELP4 family.</text>
</comment>
<evidence type="ECO:0000313" key="10">
    <source>
        <dbReference type="EMBL" id="ORY29753.1"/>
    </source>
</evidence>
<dbReference type="STRING" id="71784.A0A1Y2B4J2"/>
<comment type="pathway">
    <text evidence="3">tRNA modification; 5-methoxycarbonylmethyl-2-thiouridine-tRNA biosynthesis.</text>
</comment>
<feature type="region of interest" description="Disordered" evidence="9">
    <location>
        <begin position="514"/>
        <end position="568"/>
    </location>
</feature>
<keyword evidence="7" id="KW-0819">tRNA processing</keyword>
<keyword evidence="6" id="KW-0963">Cytoplasm</keyword>
<evidence type="ECO:0000313" key="11">
    <source>
        <dbReference type="Proteomes" id="UP000193986"/>
    </source>
</evidence>